<protein>
    <submittedName>
        <fullName evidence="2">Uncharacterized protein</fullName>
    </submittedName>
</protein>
<dbReference type="Proteomes" id="UP000245624">
    <property type="component" value="Unassembled WGS sequence"/>
</dbReference>
<accession>A0A317KY23</accession>
<name>A0A317KY23_9BACI</name>
<dbReference type="SUPFAM" id="SSF58100">
    <property type="entry name" value="Bacterial hemolysins"/>
    <property type="match status" value="1"/>
</dbReference>
<gene>
    <name evidence="2" type="ORF">DLJ74_07180</name>
</gene>
<sequence>MNEENVSDERITDPISTLQQSITQLKQEVELIKKDIEDLRVEELLNKVNSSMNKTDNQITELKKDLDQHNERIQNLRSIDEPDLIAPKNNQSEYRQIQTILHSLHRTNPSEKNHHEWKPSHIQPVKQNYIPPSNSIKLF</sequence>
<evidence type="ECO:0000313" key="2">
    <source>
        <dbReference type="EMBL" id="PWU68233.1"/>
    </source>
</evidence>
<reference evidence="2 3" key="1">
    <citation type="submission" date="2018-05" db="EMBL/GenBank/DDBJ databases">
        <title>Genomic analysis of Gracilibacillus dipsosauri DD1 reveals novel features of a salt-tolerant amylase.</title>
        <authorList>
            <person name="Deutch C.E."/>
            <person name="Yang S."/>
        </authorList>
    </citation>
    <scope>NUCLEOTIDE SEQUENCE [LARGE SCALE GENOMIC DNA]</scope>
    <source>
        <strain evidence="2 3">DD1</strain>
    </source>
</reference>
<dbReference type="AlphaFoldDB" id="A0A317KY23"/>
<evidence type="ECO:0000313" key="3">
    <source>
        <dbReference type="Proteomes" id="UP000245624"/>
    </source>
</evidence>
<comment type="caution">
    <text evidence="2">The sequence shown here is derived from an EMBL/GenBank/DDBJ whole genome shotgun (WGS) entry which is preliminary data.</text>
</comment>
<dbReference type="EMBL" id="QGTD01000008">
    <property type="protein sequence ID" value="PWU68233.1"/>
    <property type="molecule type" value="Genomic_DNA"/>
</dbReference>
<keyword evidence="1" id="KW-0175">Coiled coil</keyword>
<organism evidence="2 3">
    <name type="scientific">Gracilibacillus dipsosauri</name>
    <dbReference type="NCBI Taxonomy" id="178340"/>
    <lineage>
        <taxon>Bacteria</taxon>
        <taxon>Bacillati</taxon>
        <taxon>Bacillota</taxon>
        <taxon>Bacilli</taxon>
        <taxon>Bacillales</taxon>
        <taxon>Bacillaceae</taxon>
        <taxon>Gracilibacillus</taxon>
    </lineage>
</organism>
<keyword evidence="3" id="KW-1185">Reference proteome</keyword>
<feature type="coiled-coil region" evidence="1">
    <location>
        <begin position="15"/>
        <end position="79"/>
    </location>
</feature>
<dbReference type="Gene3D" id="1.20.1480.30">
    <property type="entry name" value="Designed four-helix bundle protein"/>
    <property type="match status" value="1"/>
</dbReference>
<evidence type="ECO:0000256" key="1">
    <source>
        <dbReference type="SAM" id="Coils"/>
    </source>
</evidence>
<proteinExistence type="predicted"/>
<dbReference type="RefSeq" id="WP_109983957.1">
    <property type="nucleotide sequence ID" value="NZ_QGTD01000008.1"/>
</dbReference>